<proteinExistence type="predicted"/>
<dbReference type="InterPro" id="IPR036280">
    <property type="entry name" value="Multihaem_cyt_sf"/>
</dbReference>
<sequence>MNLSQKIIFTCGIVTVAVSVLSAFKEAVPSDPEPLLPNEEELIAVAPPPFSEGIFPCSDCHMEDDEVDRTPRVVDFHDTVDFDHDEENRWCLDCHDAQNRDMLHLADGRLLPFDESYRLCGQCHAQQLKGWKAGDHGRRTGSWSGKKEYLLCASCHDPHSPSFKPIAPLPAPVRQEEIR</sequence>
<dbReference type="Proteomes" id="UP000478417">
    <property type="component" value="Unassembled WGS sequence"/>
</dbReference>
<gene>
    <name evidence="1" type="ORF">G0Q06_13875</name>
</gene>
<dbReference type="Gene3D" id="1.10.1130.10">
    <property type="entry name" value="Flavocytochrome C3, Chain A"/>
    <property type="match status" value="1"/>
</dbReference>
<organism evidence="1 2">
    <name type="scientific">Oceanipulchritudo coccoides</name>
    <dbReference type="NCBI Taxonomy" id="2706888"/>
    <lineage>
        <taxon>Bacteria</taxon>
        <taxon>Pseudomonadati</taxon>
        <taxon>Verrucomicrobiota</taxon>
        <taxon>Opitutia</taxon>
        <taxon>Puniceicoccales</taxon>
        <taxon>Oceanipulchritudinaceae</taxon>
        <taxon>Oceanipulchritudo</taxon>
    </lineage>
</organism>
<keyword evidence="2" id="KW-1185">Reference proteome</keyword>
<reference evidence="1 2" key="1">
    <citation type="submission" date="2020-02" db="EMBL/GenBank/DDBJ databases">
        <title>Albibacoteraceae fam. nov., the first described family within the subdivision 4 Verrucomicrobia.</title>
        <authorList>
            <person name="Xi F."/>
        </authorList>
    </citation>
    <scope>NUCLEOTIDE SEQUENCE [LARGE SCALE GENOMIC DNA]</scope>
    <source>
        <strain evidence="1 2">CK1056</strain>
    </source>
</reference>
<dbReference type="SUPFAM" id="SSF48695">
    <property type="entry name" value="Multiheme cytochromes"/>
    <property type="match status" value="1"/>
</dbReference>
<protein>
    <submittedName>
        <fullName evidence="1">Uncharacterized protein</fullName>
    </submittedName>
</protein>
<accession>A0A6B2M5W1</accession>
<name>A0A6B2M5W1_9BACT</name>
<dbReference type="RefSeq" id="WP_163967236.1">
    <property type="nucleotide sequence ID" value="NZ_JAAGNX010000003.1"/>
</dbReference>
<evidence type="ECO:0000313" key="1">
    <source>
        <dbReference type="EMBL" id="NDV63549.1"/>
    </source>
</evidence>
<dbReference type="AlphaFoldDB" id="A0A6B2M5W1"/>
<comment type="caution">
    <text evidence="1">The sequence shown here is derived from an EMBL/GenBank/DDBJ whole genome shotgun (WGS) entry which is preliminary data.</text>
</comment>
<evidence type="ECO:0000313" key="2">
    <source>
        <dbReference type="Proteomes" id="UP000478417"/>
    </source>
</evidence>
<dbReference type="EMBL" id="JAAGNX010000003">
    <property type="protein sequence ID" value="NDV63549.1"/>
    <property type="molecule type" value="Genomic_DNA"/>
</dbReference>